<feature type="compositionally biased region" description="Acidic residues" evidence="7">
    <location>
        <begin position="510"/>
        <end position="525"/>
    </location>
</feature>
<dbReference type="Pfam" id="PF12253">
    <property type="entry name" value="CAF1A_dimeriz"/>
    <property type="match status" value="1"/>
</dbReference>
<evidence type="ECO:0000313" key="11">
    <source>
        <dbReference type="EMBL" id="CAH3028937.1"/>
    </source>
</evidence>
<dbReference type="InterPro" id="IPR029105">
    <property type="entry name" value="CAF1-p150_C2"/>
</dbReference>
<dbReference type="Pfam" id="PF15539">
    <property type="entry name" value="CAF1-p150_C2"/>
    <property type="match status" value="1"/>
</dbReference>
<feature type="domain" description="Chromatin assembly factor 1 subunit A dimerization" evidence="9">
    <location>
        <begin position="426"/>
        <end position="497"/>
    </location>
</feature>
<evidence type="ECO:0000256" key="2">
    <source>
        <dbReference type="ARBA" id="ARBA00022705"/>
    </source>
</evidence>
<dbReference type="PANTHER" id="PTHR15272">
    <property type="entry name" value="CHROMATIN ASSEMBLY FACTOR 1 SUBUNIT A CAF-1 SUBUNIT A"/>
    <property type="match status" value="1"/>
</dbReference>
<evidence type="ECO:0000313" key="12">
    <source>
        <dbReference type="Proteomes" id="UP001159427"/>
    </source>
</evidence>
<dbReference type="EMBL" id="CALNXI010000542">
    <property type="protein sequence ID" value="CAH3028937.1"/>
    <property type="molecule type" value="Genomic_DNA"/>
</dbReference>
<dbReference type="PANTHER" id="PTHR15272:SF0">
    <property type="entry name" value="CHROMATIN ASSEMBLY FACTOR 1 SUBUNIT A"/>
    <property type="match status" value="1"/>
</dbReference>
<evidence type="ECO:0000256" key="6">
    <source>
        <dbReference type="ARBA" id="ARBA00023242"/>
    </source>
</evidence>
<keyword evidence="4" id="KW-0143">Chaperone</keyword>
<feature type="compositionally biased region" description="Polar residues" evidence="7">
    <location>
        <begin position="10"/>
        <end position="19"/>
    </location>
</feature>
<feature type="compositionally biased region" description="Basic and acidic residues" evidence="7">
    <location>
        <begin position="96"/>
        <end position="107"/>
    </location>
</feature>
<dbReference type="Pfam" id="PF11600">
    <property type="entry name" value="CAF1A_acidic"/>
    <property type="match status" value="1"/>
</dbReference>
<feature type="compositionally biased region" description="Low complexity" evidence="7">
    <location>
        <begin position="50"/>
        <end position="62"/>
    </location>
</feature>
<keyword evidence="5" id="KW-0234">DNA repair</keyword>
<feature type="compositionally biased region" description="Acidic residues" evidence="7">
    <location>
        <begin position="468"/>
        <end position="501"/>
    </location>
</feature>
<proteinExistence type="predicted"/>
<keyword evidence="3" id="KW-0227">DNA damage</keyword>
<dbReference type="InterPro" id="IPR021644">
    <property type="entry name" value="CAF-1_p150_acidic"/>
</dbReference>
<evidence type="ECO:0008006" key="13">
    <source>
        <dbReference type="Google" id="ProtNLM"/>
    </source>
</evidence>
<feature type="region of interest" description="Disordered" evidence="7">
    <location>
        <begin position="468"/>
        <end position="545"/>
    </location>
</feature>
<feature type="region of interest" description="Disordered" evidence="7">
    <location>
        <begin position="1"/>
        <end position="107"/>
    </location>
</feature>
<accession>A0ABN8MGZ4</accession>
<organism evidence="11 12">
    <name type="scientific">Porites evermanni</name>
    <dbReference type="NCBI Taxonomy" id="104178"/>
    <lineage>
        <taxon>Eukaryota</taxon>
        <taxon>Metazoa</taxon>
        <taxon>Cnidaria</taxon>
        <taxon>Anthozoa</taxon>
        <taxon>Hexacorallia</taxon>
        <taxon>Scleractinia</taxon>
        <taxon>Fungiina</taxon>
        <taxon>Poritidae</taxon>
        <taxon>Porites</taxon>
    </lineage>
</organism>
<feature type="domain" description="Chromatin assembly factor 1 p150 subunit acidic region" evidence="8">
    <location>
        <begin position="195"/>
        <end position="332"/>
    </location>
</feature>
<feature type="compositionally biased region" description="Basic and acidic residues" evidence="7">
    <location>
        <begin position="526"/>
        <end position="545"/>
    </location>
</feature>
<protein>
    <recommendedName>
        <fullName evidence="13">Chromatin assembly factor 1 subunit A</fullName>
    </recommendedName>
</protein>
<feature type="compositionally biased region" description="Polar residues" evidence="7">
    <location>
        <begin position="804"/>
        <end position="832"/>
    </location>
</feature>
<comment type="caution">
    <text evidence="11">The sequence shown here is derived from an EMBL/GenBank/DDBJ whole genome shotgun (WGS) entry which is preliminary data.</text>
</comment>
<reference evidence="11 12" key="1">
    <citation type="submission" date="2022-05" db="EMBL/GenBank/DDBJ databases">
        <authorList>
            <consortium name="Genoscope - CEA"/>
            <person name="William W."/>
        </authorList>
    </citation>
    <scope>NUCLEOTIDE SEQUENCE [LARGE SCALE GENOMIC DNA]</scope>
</reference>
<evidence type="ECO:0000256" key="4">
    <source>
        <dbReference type="ARBA" id="ARBA00023186"/>
    </source>
</evidence>
<feature type="domain" description="Chromatin assembly factor 1 subunit p150 C-terminal" evidence="10">
    <location>
        <begin position="553"/>
        <end position="708"/>
    </location>
</feature>
<evidence type="ECO:0000256" key="3">
    <source>
        <dbReference type="ARBA" id="ARBA00022763"/>
    </source>
</evidence>
<comment type="subcellular location">
    <subcellularLocation>
        <location evidence="1">Nucleus</location>
    </subcellularLocation>
</comment>
<name>A0ABN8MGZ4_9CNID</name>
<sequence>MRNPGETSEARVQSETTSKAIARESDRDDCSSPPCKRLKQAVLPFGRLDSSPSTSSDCSKASVSSLTNGNSEDKSHIDEKIKVNGGLVTGAPSPPDVKENSVKPEASHDLAKVPKCLILENGVETTAGEKIANITSSPEGISSCGENELMIIDQSPPTKVNRKSKVNGGTPLQKSAEKQKRKEEREKERQEKQRLREEKLKEKQDAKAVKEKERLEAKRKRDQERQEKQAEKERKDKERLEKKEKEEKERLEKKEKRDEEKRKKEEEKNAKLEEKRKREADKRSIEEEQERKRQKVQESFAKFFNKPPTPTPKVVLPENNNRFKPFEVKPGMTVAPQWRRELSLDLKNCLDEGLRSQKASVSYLKELDKRKPIITCTKRKLSTITEKIESNGENEVPIDIDENSNSSIEILEPKTVESPTSGLRCKLLQFHTNYRPAYFGTWRKKSKKISPKNPFKKDPELFDYEVDSDDEWEEEEPGESLSDSEGEEEADGEEDNEDDDGFFVPHGYLSDDEGVLDEEMEDDGESDKKDKNSGNKEDQQLAKAKAWEAEMKRKCKPMKPVTVGCLWLDEASLNLTLKQFAACLLVDAPVDCENPSSHLKNIEVPVDSPSTANNGGLYVPDEAMPELIKLIHGNTAGLNKLISQFRKQWTSKCLGRAITDEEVDEKSPISKRQLEKKIQNIATKERRFDRLRWYVHNHILRSFGLENLQEADVLNSSDVSADSVKTPVSHYTTTTTQSIMQFTRPVSSAVHRSTSPETNNQSPNIKPVDDLYNTSSPMEINNTNPLLNTSHFQAGQGSARHNGESTQGMKKNSQIGASSLPTSLKPPTNTQSVTSQEITGKCIETVCID</sequence>
<keyword evidence="6" id="KW-0539">Nucleus</keyword>
<feature type="region of interest" description="Disordered" evidence="7">
    <location>
        <begin position="135"/>
        <end position="318"/>
    </location>
</feature>
<evidence type="ECO:0000259" key="8">
    <source>
        <dbReference type="Pfam" id="PF11600"/>
    </source>
</evidence>
<evidence type="ECO:0000256" key="5">
    <source>
        <dbReference type="ARBA" id="ARBA00023204"/>
    </source>
</evidence>
<evidence type="ECO:0000256" key="7">
    <source>
        <dbReference type="SAM" id="MobiDB-lite"/>
    </source>
</evidence>
<evidence type="ECO:0000259" key="10">
    <source>
        <dbReference type="Pfam" id="PF15539"/>
    </source>
</evidence>
<evidence type="ECO:0000256" key="1">
    <source>
        <dbReference type="ARBA" id="ARBA00004123"/>
    </source>
</evidence>
<dbReference type="InterPro" id="IPR022043">
    <property type="entry name" value="CAF1A_DD"/>
</dbReference>
<evidence type="ECO:0000259" key="9">
    <source>
        <dbReference type="Pfam" id="PF12253"/>
    </source>
</evidence>
<dbReference type="Proteomes" id="UP001159427">
    <property type="component" value="Unassembled WGS sequence"/>
</dbReference>
<feature type="region of interest" description="Disordered" evidence="7">
    <location>
        <begin position="790"/>
        <end position="832"/>
    </location>
</feature>
<keyword evidence="2" id="KW-0235">DNA replication</keyword>
<keyword evidence="12" id="KW-1185">Reference proteome</keyword>
<feature type="compositionally biased region" description="Basic and acidic residues" evidence="7">
    <location>
        <begin position="175"/>
        <end position="291"/>
    </location>
</feature>
<feature type="compositionally biased region" description="Basic and acidic residues" evidence="7">
    <location>
        <begin position="71"/>
        <end position="82"/>
    </location>
</feature>
<gene>
    <name evidence="11" type="ORF">PEVE_00035212</name>
</gene>
<feature type="compositionally biased region" description="Basic and acidic residues" evidence="7">
    <location>
        <begin position="21"/>
        <end position="30"/>
    </location>
</feature>